<evidence type="ECO:0000313" key="1">
    <source>
        <dbReference type="EMBL" id="ESA01246.1"/>
    </source>
</evidence>
<dbReference type="EMBL" id="KI296617">
    <property type="protein sequence ID" value="ESA01246.1"/>
    <property type="molecule type" value="Genomic_DNA"/>
</dbReference>
<organism evidence="1">
    <name type="scientific">Rhizophagus irregularis (strain DAOM 181602 / DAOM 197198 / MUCL 43194)</name>
    <name type="common">Arbuscular mycorrhizal fungus</name>
    <name type="synonym">Glomus intraradices</name>
    <dbReference type="NCBI Taxonomy" id="747089"/>
    <lineage>
        <taxon>Eukaryota</taxon>
        <taxon>Fungi</taxon>
        <taxon>Fungi incertae sedis</taxon>
        <taxon>Mucoromycota</taxon>
        <taxon>Glomeromycotina</taxon>
        <taxon>Glomeromycetes</taxon>
        <taxon>Glomerales</taxon>
        <taxon>Glomeraceae</taxon>
        <taxon>Rhizophagus</taxon>
    </lineage>
</organism>
<proteinExistence type="predicted"/>
<dbReference type="AlphaFoldDB" id="U9TD00"/>
<gene>
    <name evidence="1" type="ORF">GLOINDRAFT_7708</name>
</gene>
<name>U9TD00_RHIID</name>
<sequence length="61" mass="7552">MFVTKILYSRRRQTKILRRHLIYEWTHRLNFCATFIFLLHLKVVAVHNFHLLWNSQLEDAL</sequence>
<dbReference type="HOGENOM" id="CLU_2923854_0_0_1"/>
<accession>U9TD00</accession>
<reference evidence="1" key="1">
    <citation type="submission" date="2013-07" db="EMBL/GenBank/DDBJ databases">
        <title>The genome of an arbuscular mycorrhizal fungus provides insights into the evolution of the oldest plant symbiosis.</title>
        <authorList>
            <consortium name="DOE Joint Genome Institute"/>
            <person name="Tisserant E."/>
            <person name="Malbreil M."/>
            <person name="Kuo A."/>
            <person name="Kohler A."/>
            <person name="Symeonidi A."/>
            <person name="Balestrini R."/>
            <person name="Charron P."/>
            <person name="Duensing N."/>
            <person name="Frei-dit-Frey N."/>
            <person name="Gianinazzi-Pearson V."/>
            <person name="Gilbert B."/>
            <person name="Handa Y."/>
            <person name="Hijri M."/>
            <person name="Kaul R."/>
            <person name="Kawaguchi M."/>
            <person name="Krajinski F."/>
            <person name="Lammers P."/>
            <person name="Lapierre D."/>
            <person name="Masclaux F.G."/>
            <person name="Murat C."/>
            <person name="Morin E."/>
            <person name="Ndikumana S."/>
            <person name="Pagni M."/>
            <person name="Petitpierre D."/>
            <person name="Requena N."/>
            <person name="Rosikiewicz P."/>
            <person name="Riley R."/>
            <person name="Saito K."/>
            <person name="San Clemente H."/>
            <person name="Shapiro H."/>
            <person name="van Tuinen D."/>
            <person name="Becard G."/>
            <person name="Bonfante P."/>
            <person name="Paszkowski U."/>
            <person name="Shachar-Hill Y."/>
            <person name="Young J.P."/>
            <person name="Sanders I.R."/>
            <person name="Henrissat B."/>
            <person name="Rensing S.A."/>
            <person name="Grigoriev I.V."/>
            <person name="Corradi N."/>
            <person name="Roux C."/>
            <person name="Martin F."/>
        </authorList>
    </citation>
    <scope>NUCLEOTIDE SEQUENCE</scope>
    <source>
        <strain evidence="1">DAOM 197198</strain>
    </source>
</reference>
<protein>
    <submittedName>
        <fullName evidence="1">Uncharacterized protein</fullName>
    </submittedName>
</protein>